<keyword evidence="3" id="KW-1185">Reference proteome</keyword>
<proteinExistence type="predicted"/>
<dbReference type="CDD" id="cd00761">
    <property type="entry name" value="Glyco_tranf_GTA_type"/>
    <property type="match status" value="1"/>
</dbReference>
<comment type="caution">
    <text evidence="2">The sequence shown here is derived from an EMBL/GenBank/DDBJ whole genome shotgun (WGS) entry which is preliminary data.</text>
</comment>
<dbReference type="PANTHER" id="PTHR22916:SF3">
    <property type="entry name" value="UDP-GLCNAC:BETAGAL BETA-1,3-N-ACETYLGLUCOSAMINYLTRANSFERASE-LIKE PROTEIN 1"/>
    <property type="match status" value="1"/>
</dbReference>
<name>A0ABT2INK5_9FLAO</name>
<reference evidence="2 3" key="1">
    <citation type="submission" date="2022-09" db="EMBL/GenBank/DDBJ databases">
        <title>Chryseobacterium oleae sp.nov., isolated from the inter-root soil of Pyrola calliantha H. Andr. in Tibet.</title>
        <authorList>
            <person name="Li Z."/>
        </authorList>
    </citation>
    <scope>NUCLEOTIDE SEQUENCE [LARGE SCALE GENOMIC DNA]</scope>
    <source>
        <strain evidence="3">pc1-10</strain>
    </source>
</reference>
<dbReference type="Pfam" id="PF00535">
    <property type="entry name" value="Glycos_transf_2"/>
    <property type="match status" value="1"/>
</dbReference>
<gene>
    <name evidence="2" type="ORF">N0B48_00730</name>
</gene>
<dbReference type="PANTHER" id="PTHR22916">
    <property type="entry name" value="GLYCOSYLTRANSFERASE"/>
    <property type="match status" value="1"/>
</dbReference>
<dbReference type="SUPFAM" id="SSF53448">
    <property type="entry name" value="Nucleotide-diphospho-sugar transferases"/>
    <property type="match status" value="1"/>
</dbReference>
<dbReference type="EMBL" id="JAOAMU010000001">
    <property type="protein sequence ID" value="MCT2560403.1"/>
    <property type="molecule type" value="Genomic_DNA"/>
</dbReference>
<evidence type="ECO:0000313" key="3">
    <source>
        <dbReference type="Proteomes" id="UP001525566"/>
    </source>
</evidence>
<dbReference type="Gene3D" id="3.90.550.10">
    <property type="entry name" value="Spore Coat Polysaccharide Biosynthesis Protein SpsA, Chain A"/>
    <property type="match status" value="1"/>
</dbReference>
<accession>A0ABT2INK5</accession>
<dbReference type="InterPro" id="IPR001173">
    <property type="entry name" value="Glyco_trans_2-like"/>
</dbReference>
<evidence type="ECO:0000313" key="2">
    <source>
        <dbReference type="EMBL" id="MCT2560403.1"/>
    </source>
</evidence>
<evidence type="ECO:0000259" key="1">
    <source>
        <dbReference type="Pfam" id="PF00535"/>
    </source>
</evidence>
<dbReference type="InterPro" id="IPR029044">
    <property type="entry name" value="Nucleotide-diphossugar_trans"/>
</dbReference>
<protein>
    <submittedName>
        <fullName evidence="2">Glycosyltransferase</fullName>
    </submittedName>
</protein>
<organism evidence="2 3">
    <name type="scientific">Chryseobacterium herbae</name>
    <dbReference type="NCBI Taxonomy" id="2976476"/>
    <lineage>
        <taxon>Bacteria</taxon>
        <taxon>Pseudomonadati</taxon>
        <taxon>Bacteroidota</taxon>
        <taxon>Flavobacteriia</taxon>
        <taxon>Flavobacteriales</taxon>
        <taxon>Weeksellaceae</taxon>
        <taxon>Chryseobacterium group</taxon>
        <taxon>Chryseobacterium</taxon>
    </lineage>
</organism>
<sequence>MKISVIIPVYNAGKYVSQAVESALQFREVSEILLIEDDSPDHSLKVCRVLAEKYERVKLYQHDDKKNHGAGASRNLGIRMASGDGIAFLDADDYFLPNRFDAEKELFKNPMVDGVYGALGVEYYSERVKEKYYGVFEDKLTTVYKKHSPENVFLGQLYLLGSFGLFSIDTLTVRREALMKKTDVLFKHHLHLHEDTEFLIRLSYYLKLYAGSIDEAVAVRGVHENNRITRVDTRMVDPAISRSLLWEEIYRWSRKEKSIPEKVRIHIKRMHRSFEIAKAPPVKKWRMIVTYLITDFTSIRSGLYNINFRNTLFDYRKYDGYP</sequence>
<dbReference type="Proteomes" id="UP001525566">
    <property type="component" value="Unassembled WGS sequence"/>
</dbReference>
<feature type="domain" description="Glycosyltransferase 2-like" evidence="1">
    <location>
        <begin position="4"/>
        <end position="139"/>
    </location>
</feature>
<dbReference type="RefSeq" id="WP_259835716.1">
    <property type="nucleotide sequence ID" value="NZ_JAOAMU010000001.1"/>
</dbReference>